<reference evidence="1 2" key="1">
    <citation type="journal article" date="2014" name="Genome Biol. Evol.">
        <title>The genome of the myxosporean Thelohanellus kitauei shows adaptations to nutrient acquisition within its fish host.</title>
        <authorList>
            <person name="Yang Y."/>
            <person name="Xiong J."/>
            <person name="Zhou Z."/>
            <person name="Huo F."/>
            <person name="Miao W."/>
            <person name="Ran C."/>
            <person name="Liu Y."/>
            <person name="Zhang J."/>
            <person name="Feng J."/>
            <person name="Wang M."/>
            <person name="Wang M."/>
            <person name="Wang L."/>
            <person name="Yao B."/>
        </authorList>
    </citation>
    <scope>NUCLEOTIDE SEQUENCE [LARGE SCALE GENOMIC DNA]</scope>
    <source>
        <strain evidence="1">Wuqing</strain>
    </source>
</reference>
<dbReference type="InterPro" id="IPR012337">
    <property type="entry name" value="RNaseH-like_sf"/>
</dbReference>
<dbReference type="GO" id="GO:0003676">
    <property type="term" value="F:nucleic acid binding"/>
    <property type="evidence" value="ECO:0007669"/>
    <property type="project" value="InterPro"/>
</dbReference>
<dbReference type="EMBL" id="JWZT01005374">
    <property type="protein sequence ID" value="KII61185.1"/>
    <property type="molecule type" value="Genomic_DNA"/>
</dbReference>
<dbReference type="PANTHER" id="PTHR37984:SF5">
    <property type="entry name" value="PROTEIN NYNRIN-LIKE"/>
    <property type="match status" value="1"/>
</dbReference>
<dbReference type="OrthoDB" id="6506341at2759"/>
<dbReference type="PANTHER" id="PTHR37984">
    <property type="entry name" value="PROTEIN CBG26694"/>
    <property type="match status" value="1"/>
</dbReference>
<gene>
    <name evidence="1" type="ORF">RF11_11270</name>
</gene>
<dbReference type="Gene3D" id="3.30.420.10">
    <property type="entry name" value="Ribonuclease H-like superfamily/Ribonuclease H"/>
    <property type="match status" value="1"/>
</dbReference>
<proteinExistence type="predicted"/>
<name>A0A0C2M2A9_THEKT</name>
<dbReference type="InterPro" id="IPR036397">
    <property type="entry name" value="RNaseH_sf"/>
</dbReference>
<evidence type="ECO:0008006" key="3">
    <source>
        <dbReference type="Google" id="ProtNLM"/>
    </source>
</evidence>
<evidence type="ECO:0000313" key="2">
    <source>
        <dbReference type="Proteomes" id="UP000031668"/>
    </source>
</evidence>
<accession>A0A0C2M2A9</accession>
<dbReference type="SUPFAM" id="SSF53098">
    <property type="entry name" value="Ribonuclease H-like"/>
    <property type="match status" value="1"/>
</dbReference>
<dbReference type="Proteomes" id="UP000031668">
    <property type="component" value="Unassembled WGS sequence"/>
</dbReference>
<comment type="caution">
    <text evidence="1">The sequence shown here is derived from an EMBL/GenBank/DDBJ whole genome shotgun (WGS) entry which is preliminary data.</text>
</comment>
<protein>
    <recommendedName>
        <fullName evidence="3">Integrase catalytic domain-containing protein</fullName>
    </recommendedName>
</protein>
<keyword evidence="2" id="KW-1185">Reference proteome</keyword>
<sequence length="222" mass="25618">MLAFIGQTVLQQRALLNVLRRILAILGILSFASKEFQEGCNFRGIISLSAAQYHPATNGVAERFVQTFKKEMRKSGSNLDRARQEFLSQYRSTPGLSGTSPSEMLFKMQIWSLVDTFHQTDKPKTNDYPVLPSKYSFVKLNNSCYFKNLNLKEERSPRGLLVVIIKIVGNRHVLLKLRNSKVIKRHVEKLRPRYPTNDSDFMLNYPFTKQEDYQTAPRPNTK</sequence>
<evidence type="ECO:0000313" key="1">
    <source>
        <dbReference type="EMBL" id="KII61185.1"/>
    </source>
</evidence>
<organism evidence="1 2">
    <name type="scientific">Thelohanellus kitauei</name>
    <name type="common">Myxosporean</name>
    <dbReference type="NCBI Taxonomy" id="669202"/>
    <lineage>
        <taxon>Eukaryota</taxon>
        <taxon>Metazoa</taxon>
        <taxon>Cnidaria</taxon>
        <taxon>Myxozoa</taxon>
        <taxon>Myxosporea</taxon>
        <taxon>Bivalvulida</taxon>
        <taxon>Platysporina</taxon>
        <taxon>Myxobolidae</taxon>
        <taxon>Thelohanellus</taxon>
    </lineage>
</organism>
<dbReference type="InterPro" id="IPR050951">
    <property type="entry name" value="Retrovirus_Pol_polyprotein"/>
</dbReference>
<dbReference type="AlphaFoldDB" id="A0A0C2M2A9"/>